<dbReference type="RefSeq" id="XP_013899967.1">
    <property type="nucleotide sequence ID" value="XM_014044513.1"/>
</dbReference>
<dbReference type="EMBL" id="KK101422">
    <property type="protein sequence ID" value="KIZ00948.1"/>
    <property type="molecule type" value="Genomic_DNA"/>
</dbReference>
<evidence type="ECO:0000313" key="2">
    <source>
        <dbReference type="EMBL" id="KIZ00948.1"/>
    </source>
</evidence>
<accession>A0A0D2JP74</accession>
<protein>
    <submittedName>
        <fullName evidence="2">Uncharacterized protein</fullName>
    </submittedName>
</protein>
<dbReference type="GeneID" id="25739888"/>
<organism evidence="2 3">
    <name type="scientific">Monoraphidium neglectum</name>
    <dbReference type="NCBI Taxonomy" id="145388"/>
    <lineage>
        <taxon>Eukaryota</taxon>
        <taxon>Viridiplantae</taxon>
        <taxon>Chlorophyta</taxon>
        <taxon>core chlorophytes</taxon>
        <taxon>Chlorophyceae</taxon>
        <taxon>CS clade</taxon>
        <taxon>Sphaeropleales</taxon>
        <taxon>Selenastraceae</taxon>
        <taxon>Monoraphidium</taxon>
    </lineage>
</organism>
<gene>
    <name evidence="2" type="ORF">MNEG_7012</name>
</gene>
<evidence type="ECO:0000256" key="1">
    <source>
        <dbReference type="SAM" id="MobiDB-lite"/>
    </source>
</evidence>
<dbReference type="AlphaFoldDB" id="A0A0D2JP74"/>
<reference evidence="2 3" key="1">
    <citation type="journal article" date="2013" name="BMC Genomics">
        <title>Reconstruction of the lipid metabolism for the microalga Monoraphidium neglectum from its genome sequence reveals characteristics suitable for biofuel production.</title>
        <authorList>
            <person name="Bogen C."/>
            <person name="Al-Dilaimi A."/>
            <person name="Albersmeier A."/>
            <person name="Wichmann J."/>
            <person name="Grundmann M."/>
            <person name="Rupp O."/>
            <person name="Lauersen K.J."/>
            <person name="Blifernez-Klassen O."/>
            <person name="Kalinowski J."/>
            <person name="Goesmann A."/>
            <person name="Mussgnug J.H."/>
            <person name="Kruse O."/>
        </authorList>
    </citation>
    <scope>NUCLEOTIDE SEQUENCE [LARGE SCALE GENOMIC DNA]</scope>
    <source>
        <strain evidence="2 3">SAG 48.87</strain>
    </source>
</reference>
<proteinExistence type="predicted"/>
<dbReference type="OrthoDB" id="544387at2759"/>
<dbReference type="Proteomes" id="UP000054498">
    <property type="component" value="Unassembled WGS sequence"/>
</dbReference>
<evidence type="ECO:0000313" key="3">
    <source>
        <dbReference type="Proteomes" id="UP000054498"/>
    </source>
</evidence>
<feature type="compositionally biased region" description="Gly residues" evidence="1">
    <location>
        <begin position="153"/>
        <end position="163"/>
    </location>
</feature>
<name>A0A0D2JP74_9CHLO</name>
<keyword evidence="3" id="KW-1185">Reference proteome</keyword>
<feature type="region of interest" description="Disordered" evidence="1">
    <location>
        <begin position="133"/>
        <end position="176"/>
    </location>
</feature>
<dbReference type="KEGG" id="mng:MNEG_7012"/>
<dbReference type="STRING" id="145388.A0A0D2JP74"/>
<sequence length="289" mass="27923">MIIKSSTFRAHIGVDPNSNQIAYLVKEAAAVGELQRSGALALRYASLAAERGVRAAAAALGHAFATGGGVGEGALDGPCPALAVRWLRAALGAQGDGGAGTVADAAAEGVSALSLGYPSVITANIAMARSASSAPGADELSGSGGGAEDDESGSGGGGGGASGTAGASSYNSWGGEVEEGGLEEGALCALRGPSGVGRAASQVETVEQAFALLAEAEAEGLPGGTQAPHELHAELARLLLAGGPGLPPDPAAAAEAYTLAAEAAEAAFKGKLAARFYELAAQAEAAADE</sequence>